<proteinExistence type="predicted"/>
<dbReference type="OrthoDB" id="921445at2"/>
<evidence type="ECO:0000313" key="2">
    <source>
        <dbReference type="Proteomes" id="UP000318833"/>
    </source>
</evidence>
<accession>A0A554VK15</accession>
<reference evidence="1 2" key="1">
    <citation type="submission" date="2019-07" db="EMBL/GenBank/DDBJ databases">
        <title>The draft genome sequence of Aquimarina algiphila M91.</title>
        <authorList>
            <person name="Meng X."/>
        </authorList>
    </citation>
    <scope>NUCLEOTIDE SEQUENCE [LARGE SCALE GENOMIC DNA]</scope>
    <source>
        <strain evidence="1 2">M91</strain>
    </source>
</reference>
<dbReference type="AlphaFoldDB" id="A0A554VK15"/>
<dbReference type="Proteomes" id="UP000318833">
    <property type="component" value="Unassembled WGS sequence"/>
</dbReference>
<dbReference type="EMBL" id="VLNR01000024">
    <property type="protein sequence ID" value="TSE08291.1"/>
    <property type="molecule type" value="Genomic_DNA"/>
</dbReference>
<name>A0A554VK15_9FLAO</name>
<gene>
    <name evidence="1" type="ORF">FOF46_12910</name>
</gene>
<protein>
    <submittedName>
        <fullName evidence="1">PorT family protein</fullName>
    </submittedName>
</protein>
<evidence type="ECO:0000313" key="1">
    <source>
        <dbReference type="EMBL" id="TSE08291.1"/>
    </source>
</evidence>
<keyword evidence="2" id="KW-1185">Reference proteome</keyword>
<organism evidence="1 2">
    <name type="scientific">Aquimarina algiphila</name>
    <dbReference type="NCBI Taxonomy" id="2047982"/>
    <lineage>
        <taxon>Bacteria</taxon>
        <taxon>Pseudomonadati</taxon>
        <taxon>Bacteroidota</taxon>
        <taxon>Flavobacteriia</taxon>
        <taxon>Flavobacteriales</taxon>
        <taxon>Flavobacteriaceae</taxon>
        <taxon>Aquimarina</taxon>
    </lineage>
</organism>
<comment type="caution">
    <text evidence="1">The sequence shown here is derived from an EMBL/GenBank/DDBJ whole genome shotgun (WGS) entry which is preliminary data.</text>
</comment>
<sequence length="439" mass="51230">MKLLVCIVAIARSNRTQFCIIILEKKQKLNIEMKKLPLLLLLMILSVTGYAQIKFEKGYFIDNNGSKTECLIKNIDWHDNPTQIQYKITEDAKAKTGYIKNIKEFAVSDLRYIRVTIDIDRSSKDLKKLSDNKNPEFKEETLFLKHLVKGEANLYLYEDGNLRRYFYNVGDDNIQQLIYKVYRVSSIQIDKNNRYKQQLWTDVRCDNIEESEAAKTEYKRKSLIKYFTKYNTCIDPSFVNIQKREDRDLFNLSIKPGIGFASLPYRNRTSSNVGDFENKTTFKLGVEAEFVLPFNKGKWAIFIEPTYQSYDSNIETETNPSFTGTPTIRNYKVEYKSIELPIGARHYFFLNDKSKLFVNVAYVLDFEFDSTYSIQINAADPTSFDLESRTNVIGGVGFKYNNKYSIETRFATGREIYGRFNAQSYNYKSFSVILGYTLF</sequence>